<dbReference type="SUPFAM" id="SSF55874">
    <property type="entry name" value="ATPase domain of HSP90 chaperone/DNA topoisomerase II/histidine kinase"/>
    <property type="match status" value="1"/>
</dbReference>
<dbReference type="Pfam" id="PF13581">
    <property type="entry name" value="HATPase_c_2"/>
    <property type="match status" value="1"/>
</dbReference>
<dbReference type="PANTHER" id="PTHR43156:SF2">
    <property type="entry name" value="STAGE II SPORULATION PROTEIN E"/>
    <property type="match status" value="1"/>
</dbReference>
<dbReference type="SMART" id="SM00091">
    <property type="entry name" value="PAS"/>
    <property type="match status" value="2"/>
</dbReference>
<dbReference type="Pfam" id="PF00989">
    <property type="entry name" value="PAS"/>
    <property type="match status" value="1"/>
</dbReference>
<dbReference type="GO" id="GO:0016791">
    <property type="term" value="F:phosphatase activity"/>
    <property type="evidence" value="ECO:0007669"/>
    <property type="project" value="TreeGrafter"/>
</dbReference>
<dbReference type="SMART" id="SM00065">
    <property type="entry name" value="GAF"/>
    <property type="match status" value="1"/>
</dbReference>
<dbReference type="AlphaFoldDB" id="A0A2Z4JF92"/>
<dbReference type="InterPro" id="IPR003594">
    <property type="entry name" value="HATPase_dom"/>
</dbReference>
<geneLocation type="plasmid" evidence="4 5">
    <name>unnamed1</name>
</geneLocation>
<dbReference type="Pfam" id="PF08448">
    <property type="entry name" value="PAS_4"/>
    <property type="match status" value="1"/>
</dbReference>
<sequence length="823" mass="87851">MTRLGAVTLGKQLSSSDISDTAIALLDEQGTVAGWTQTAERLVGHSAGDVVGRAAALVLPSFGTAATTSEFVERCQAENGWSGAETVRHRDGRVLDVGLRITRLRGHDGTTRWLASMTGTGPRTEDGTNGSAPGPLLTHAPIGVTVRDRQLRCTFVNDVAERHDGLPHTRRLGCRLTDVLTGSHAETVEAVMQQVLHNGATKVHEYRTYLPTSQGPEHQFAASFQCLQGADGSSLGVCVISADVTANRQARERLAVLSEASARLGSTLDMMQAGQELADLAVPLLADYVAVDLEQSVSFGEGPPVRVGATGRHLPAFRRAGLASINRGVPESPWVRGEPVDVPAASPFAAALRAGRSRLEPVLDTTPGTWVDNVPALAHRVRDNGMHSIMVVPIRARRALLGMALFVRTKDPAPFHEADLVLAEELVGRAAQALDNARQFAREHTAALALQRNLLPRRLRGGAAVEVASRYLPADVDHCVGGDWFDVIPLSGARVALVVGDVIGHGLHAAATMGRLRTAVHTLAAMELPPDELLAHLDDTVQRLAEEDCDVPEQTPAVSGATCLYAVYDPVTRRCTMASAGHPPPAMIDPQGRVAYLDVPTGAPLGVGLGDPFESVELELAEGTVLALYSDGLIETREQDIDEGMHRLGAALTQPGRSLDELCDMATRTLAEQEPCDDVTLLLVRTRSLDPSRVASWTLPGDQEAVRGARDLAARQLAEWGLEGLEDATKLIVSELVTNAVRHGTGAVGLRLLRHQVLTVEVSDSDAFAPRPRRAGSTDENGRGLLLVRKLSRRWGCRSAPDGKVVWAELELPRDSGPHPGSP</sequence>
<gene>
    <name evidence="4" type="ORF">DN051_42850</name>
</gene>
<dbReference type="InterPro" id="IPR029016">
    <property type="entry name" value="GAF-like_dom_sf"/>
</dbReference>
<dbReference type="InterPro" id="IPR036890">
    <property type="entry name" value="HATPase_C_sf"/>
</dbReference>
<dbReference type="FunFam" id="3.30.565.10:FF:000028">
    <property type="entry name" value="PAS sensor protein"/>
    <property type="match status" value="1"/>
</dbReference>
<dbReference type="SUPFAM" id="SSF81606">
    <property type="entry name" value="PP2C-like"/>
    <property type="match status" value="1"/>
</dbReference>
<organism evidence="4 5">
    <name type="scientific">Streptomyces cadmiisoli</name>
    <dbReference type="NCBI Taxonomy" id="2184053"/>
    <lineage>
        <taxon>Bacteria</taxon>
        <taxon>Bacillati</taxon>
        <taxon>Actinomycetota</taxon>
        <taxon>Actinomycetes</taxon>
        <taxon>Kitasatosporales</taxon>
        <taxon>Streptomycetaceae</taxon>
        <taxon>Streptomyces</taxon>
        <taxon>Streptomyces aurantiacus group</taxon>
    </lineage>
</organism>
<dbReference type="Proteomes" id="UP000249616">
    <property type="component" value="Plasmid unnamed1"/>
</dbReference>
<dbReference type="InterPro" id="IPR036457">
    <property type="entry name" value="PPM-type-like_dom_sf"/>
</dbReference>
<name>A0A2Z4JF92_9ACTN</name>
<protein>
    <submittedName>
        <fullName evidence="4">Protein phosphatase</fullName>
    </submittedName>
</protein>
<evidence type="ECO:0000256" key="1">
    <source>
        <dbReference type="ARBA" id="ARBA00022801"/>
    </source>
</evidence>
<dbReference type="EMBL" id="CP030074">
    <property type="protein sequence ID" value="AWW43647.1"/>
    <property type="molecule type" value="Genomic_DNA"/>
</dbReference>
<dbReference type="InterPro" id="IPR003018">
    <property type="entry name" value="GAF"/>
</dbReference>
<keyword evidence="4" id="KW-0614">Plasmid</keyword>
<dbReference type="Gene3D" id="3.30.565.10">
    <property type="entry name" value="Histidine kinase-like ATPase, C-terminal domain"/>
    <property type="match status" value="1"/>
</dbReference>
<dbReference type="InterPro" id="IPR052016">
    <property type="entry name" value="Bact_Sigma-Reg"/>
</dbReference>
<evidence type="ECO:0000313" key="4">
    <source>
        <dbReference type="EMBL" id="AWW43647.1"/>
    </source>
</evidence>
<dbReference type="Gene3D" id="3.30.450.40">
    <property type="match status" value="1"/>
</dbReference>
<keyword evidence="1" id="KW-0378">Hydrolase</keyword>
<dbReference type="Pfam" id="PF07228">
    <property type="entry name" value="SpoIIE"/>
    <property type="match status" value="1"/>
</dbReference>
<dbReference type="Pfam" id="PF01590">
    <property type="entry name" value="GAF"/>
    <property type="match status" value="1"/>
</dbReference>
<dbReference type="InterPro" id="IPR013656">
    <property type="entry name" value="PAS_4"/>
</dbReference>
<feature type="domain" description="PAS" evidence="3">
    <location>
        <begin position="23"/>
        <end position="61"/>
    </location>
</feature>
<dbReference type="GO" id="GO:0006355">
    <property type="term" value="P:regulation of DNA-templated transcription"/>
    <property type="evidence" value="ECO:0007669"/>
    <property type="project" value="InterPro"/>
</dbReference>
<dbReference type="Gene3D" id="3.30.450.20">
    <property type="entry name" value="PAS domain"/>
    <property type="match status" value="2"/>
</dbReference>
<evidence type="ECO:0000256" key="2">
    <source>
        <dbReference type="SAM" id="MobiDB-lite"/>
    </source>
</evidence>
<dbReference type="CDD" id="cd16936">
    <property type="entry name" value="HATPase_RsbW-like"/>
    <property type="match status" value="1"/>
</dbReference>
<accession>A0A2Z4JF92</accession>
<dbReference type="PANTHER" id="PTHR43156">
    <property type="entry name" value="STAGE II SPORULATION PROTEIN E-RELATED"/>
    <property type="match status" value="1"/>
</dbReference>
<feature type="compositionally biased region" description="Polar residues" evidence="2">
    <location>
        <begin position="117"/>
        <end position="131"/>
    </location>
</feature>
<dbReference type="InterPro" id="IPR001932">
    <property type="entry name" value="PPM-type_phosphatase-like_dom"/>
</dbReference>
<dbReference type="FunFam" id="3.30.450.40:FF:000035">
    <property type="entry name" value="PAS sensor protein"/>
    <property type="match status" value="1"/>
</dbReference>
<proteinExistence type="predicted"/>
<dbReference type="FunFam" id="3.60.40.10:FF:000031">
    <property type="entry name" value="PAS sensor protein"/>
    <property type="match status" value="1"/>
</dbReference>
<dbReference type="PROSITE" id="PS50112">
    <property type="entry name" value="PAS"/>
    <property type="match status" value="1"/>
</dbReference>
<evidence type="ECO:0000259" key="3">
    <source>
        <dbReference type="PROSITE" id="PS50112"/>
    </source>
</evidence>
<dbReference type="InterPro" id="IPR000014">
    <property type="entry name" value="PAS"/>
</dbReference>
<evidence type="ECO:0000313" key="5">
    <source>
        <dbReference type="Proteomes" id="UP000249616"/>
    </source>
</evidence>
<dbReference type="KEGG" id="scad:DN051_42850"/>
<dbReference type="SUPFAM" id="SSF55785">
    <property type="entry name" value="PYP-like sensor domain (PAS domain)"/>
    <property type="match status" value="2"/>
</dbReference>
<dbReference type="InterPro" id="IPR035965">
    <property type="entry name" value="PAS-like_dom_sf"/>
</dbReference>
<dbReference type="NCBIfam" id="TIGR00229">
    <property type="entry name" value="sensory_box"/>
    <property type="match status" value="2"/>
</dbReference>
<dbReference type="SUPFAM" id="SSF55781">
    <property type="entry name" value="GAF domain-like"/>
    <property type="match status" value="1"/>
</dbReference>
<dbReference type="InterPro" id="IPR013767">
    <property type="entry name" value="PAS_fold"/>
</dbReference>
<feature type="region of interest" description="Disordered" evidence="2">
    <location>
        <begin position="114"/>
        <end position="135"/>
    </location>
</feature>
<keyword evidence="5" id="KW-1185">Reference proteome</keyword>
<dbReference type="SMART" id="SM00331">
    <property type="entry name" value="PP2C_SIG"/>
    <property type="match status" value="1"/>
</dbReference>
<reference evidence="5" key="1">
    <citation type="submission" date="2018-06" db="EMBL/GenBank/DDBJ databases">
        <authorList>
            <person name="Li K."/>
        </authorList>
    </citation>
    <scope>NUCLEOTIDE SEQUENCE [LARGE SCALE GENOMIC DNA]</scope>
    <source>
        <strain evidence="5">ZFG47</strain>
        <plasmid evidence="5">unnamed1</plasmid>
    </source>
</reference>
<dbReference type="CDD" id="cd00130">
    <property type="entry name" value="PAS"/>
    <property type="match status" value="2"/>
</dbReference>
<dbReference type="Gene3D" id="3.60.40.10">
    <property type="entry name" value="PPM-type phosphatase domain"/>
    <property type="match status" value="1"/>
</dbReference>